<evidence type="ECO:0000313" key="2">
    <source>
        <dbReference type="EMBL" id="QIM10013.1"/>
    </source>
</evidence>
<dbReference type="Pfam" id="PF00149">
    <property type="entry name" value="Metallophos"/>
    <property type="match status" value="1"/>
</dbReference>
<organism evidence="2">
    <name type="scientific">uncultured Prevotella sp</name>
    <dbReference type="NCBI Taxonomy" id="159272"/>
    <lineage>
        <taxon>Bacteria</taxon>
        <taxon>Pseudomonadati</taxon>
        <taxon>Bacteroidota</taxon>
        <taxon>Bacteroidia</taxon>
        <taxon>Bacteroidales</taxon>
        <taxon>Prevotellaceae</taxon>
        <taxon>Prevotella</taxon>
        <taxon>environmental samples</taxon>
    </lineage>
</organism>
<name>A0A6G8F165_9BACT</name>
<dbReference type="InterPro" id="IPR004843">
    <property type="entry name" value="Calcineurin-like_PHP"/>
</dbReference>
<reference evidence="2" key="1">
    <citation type="journal article" date="2020" name="J. ISSAAS">
        <title>Lactobacilli and other gastrointestinal microbiota of Peromyscus leucopus, reservoir host for agents of Lyme disease and other zoonoses in North America.</title>
        <authorList>
            <person name="Milovic A."/>
            <person name="Bassam K."/>
            <person name="Shao H."/>
            <person name="Chatzistamou I."/>
            <person name="Tufts D.M."/>
            <person name="Diuk-Wasser M."/>
            <person name="Barbour A.G."/>
        </authorList>
    </citation>
    <scope>NUCLEOTIDE SEQUENCE</scope>
    <source>
        <strain evidence="2">LL70</strain>
    </source>
</reference>
<protein>
    <submittedName>
        <fullName evidence="2">Phosphoesterase</fullName>
    </submittedName>
</protein>
<dbReference type="InterPro" id="IPR051918">
    <property type="entry name" value="STPP_CPPED1"/>
</dbReference>
<dbReference type="EMBL" id="MN990733">
    <property type="protein sequence ID" value="QIM10013.1"/>
    <property type="molecule type" value="Genomic_DNA"/>
</dbReference>
<proteinExistence type="predicted"/>
<dbReference type="SUPFAM" id="SSF56300">
    <property type="entry name" value="Metallo-dependent phosphatases"/>
    <property type="match status" value="1"/>
</dbReference>
<sequence length="263" mass="30164">MSRCLYAFAFLLLASCDLIDVHPYDGNIDGDMDINARNIARIEQATRGKSRIRFAFISDTQRWYDETEDEVADINARGDIDFVIHGGDLTDFGVTKEFEWQQKILNKLTMPYVVLLGNHDCIGSGKEVYRNMFGNENFSFVAGPTRFICLDTNALEYDFSNPVPDLGYIEGFRGDKSAKNTVMVMHVAPYQDEFNNNVAKPFDYEIRQLNNPIFCINGHGHATETHDIYGHGLMYYQITCASDRQYYVFTIDENGYTYETINF</sequence>
<dbReference type="GO" id="GO:0016787">
    <property type="term" value="F:hydrolase activity"/>
    <property type="evidence" value="ECO:0007669"/>
    <property type="project" value="InterPro"/>
</dbReference>
<gene>
    <name evidence="2" type="ORF">Prevot485_1120</name>
</gene>
<dbReference type="PANTHER" id="PTHR43143:SF1">
    <property type="entry name" value="SERINE_THREONINE-PROTEIN PHOSPHATASE CPPED1"/>
    <property type="match status" value="1"/>
</dbReference>
<feature type="domain" description="Calcineurin-like phosphoesterase" evidence="1">
    <location>
        <begin position="52"/>
        <end position="221"/>
    </location>
</feature>
<dbReference type="AlphaFoldDB" id="A0A6G8F165"/>
<evidence type="ECO:0000259" key="1">
    <source>
        <dbReference type="Pfam" id="PF00149"/>
    </source>
</evidence>
<dbReference type="Gene3D" id="3.60.21.10">
    <property type="match status" value="1"/>
</dbReference>
<dbReference type="PROSITE" id="PS51257">
    <property type="entry name" value="PROKAR_LIPOPROTEIN"/>
    <property type="match status" value="1"/>
</dbReference>
<accession>A0A6G8F165</accession>
<dbReference type="InterPro" id="IPR029052">
    <property type="entry name" value="Metallo-depent_PP-like"/>
</dbReference>
<dbReference type="PANTHER" id="PTHR43143">
    <property type="entry name" value="METALLOPHOSPHOESTERASE, CALCINEURIN SUPERFAMILY"/>
    <property type="match status" value="1"/>
</dbReference>